<dbReference type="GO" id="GO:0015689">
    <property type="term" value="P:molybdate ion transport"/>
    <property type="evidence" value="ECO:0007669"/>
    <property type="project" value="InterPro"/>
</dbReference>
<dbReference type="InterPro" id="IPR008995">
    <property type="entry name" value="Mo/tungstate-bd_C_term_dom"/>
</dbReference>
<dbReference type="PaxDb" id="522772-Dacet_0108"/>
<name>D4H1T7_DENA2</name>
<gene>
    <name evidence="4" type="ordered locus">Dacet_0108</name>
</gene>
<dbReference type="Proteomes" id="UP000002012">
    <property type="component" value="Chromosome"/>
</dbReference>
<proteinExistence type="predicted"/>
<dbReference type="Gene3D" id="2.40.50.100">
    <property type="match status" value="1"/>
</dbReference>
<dbReference type="STRING" id="522772.Dacet_0108"/>
<evidence type="ECO:0000313" key="4">
    <source>
        <dbReference type="EMBL" id="ADD66914.1"/>
    </source>
</evidence>
<dbReference type="SUPFAM" id="SSF50331">
    <property type="entry name" value="MOP-like"/>
    <property type="match status" value="1"/>
</dbReference>
<reference evidence="4 5" key="1">
    <citation type="journal article" date="2010" name="Stand. Genomic Sci.">
        <title>Complete genome sequence of Denitrovibrio acetiphilus type strain (N2460).</title>
        <authorList>
            <person name="Kiss H."/>
            <person name="Lang E."/>
            <person name="Lapidus A."/>
            <person name="Copeland A."/>
            <person name="Nolan M."/>
            <person name="Glavina Del Rio T."/>
            <person name="Chen F."/>
            <person name="Lucas S."/>
            <person name="Tice H."/>
            <person name="Cheng J.F."/>
            <person name="Han C."/>
            <person name="Goodwin L."/>
            <person name="Pitluck S."/>
            <person name="Liolios K."/>
            <person name="Pati A."/>
            <person name="Ivanova N."/>
            <person name="Mavromatis K."/>
            <person name="Chen A."/>
            <person name="Palaniappan K."/>
            <person name="Land M."/>
            <person name="Hauser L."/>
            <person name="Chang Y.J."/>
            <person name="Jeffries C.D."/>
            <person name="Detter J.C."/>
            <person name="Brettin T."/>
            <person name="Spring S."/>
            <person name="Rohde M."/>
            <person name="Goker M."/>
            <person name="Woyke T."/>
            <person name="Bristow J."/>
            <person name="Eisen J.A."/>
            <person name="Markowitz V."/>
            <person name="Hugenholtz P."/>
            <person name="Kyrpides N.C."/>
            <person name="Klenk H.P."/>
        </authorList>
    </citation>
    <scope>NUCLEOTIDE SEQUENCE [LARGE SCALE GENOMIC DNA]</scope>
    <source>
        <strain evidence="5">DSM 12809 / NBRC 114555 / N2460</strain>
    </source>
</reference>
<dbReference type="InParanoid" id="D4H1T7"/>
<dbReference type="InterPro" id="IPR004606">
    <property type="entry name" value="Mop_domain"/>
</dbReference>
<evidence type="ECO:0000313" key="5">
    <source>
        <dbReference type="Proteomes" id="UP000002012"/>
    </source>
</evidence>
<evidence type="ECO:0000256" key="2">
    <source>
        <dbReference type="PROSITE-ProRule" id="PRU01213"/>
    </source>
</evidence>
<dbReference type="RefSeq" id="WP_013009462.1">
    <property type="nucleotide sequence ID" value="NC_013943.1"/>
</dbReference>
<dbReference type="HOGENOM" id="CLU_118993_1_1_0"/>
<dbReference type="NCBIfam" id="TIGR00638">
    <property type="entry name" value="Mop"/>
    <property type="match status" value="1"/>
</dbReference>
<dbReference type="Pfam" id="PF03459">
    <property type="entry name" value="TOBE"/>
    <property type="match status" value="1"/>
</dbReference>
<keyword evidence="1 2" id="KW-0500">Molybdenum</keyword>
<dbReference type="KEGG" id="dap:Dacet_0108"/>
<dbReference type="PROSITE" id="PS51866">
    <property type="entry name" value="MOP"/>
    <property type="match status" value="1"/>
</dbReference>
<evidence type="ECO:0000259" key="3">
    <source>
        <dbReference type="PROSITE" id="PS51866"/>
    </source>
</evidence>
<dbReference type="eggNOG" id="COG3585">
    <property type="taxonomic scope" value="Bacteria"/>
</dbReference>
<dbReference type="AlphaFoldDB" id="D4H1T7"/>
<sequence>MKLSARNTFKGKVIDLKIGAVNVEVDIEIPGGAVVTSMITKESCEKLGLAVGKDAYAIVKASAVMVAVD</sequence>
<feature type="domain" description="Mop" evidence="3">
    <location>
        <begin position="2"/>
        <end position="68"/>
    </location>
</feature>
<evidence type="ECO:0000256" key="1">
    <source>
        <dbReference type="ARBA" id="ARBA00022505"/>
    </source>
</evidence>
<dbReference type="EMBL" id="CP001968">
    <property type="protein sequence ID" value="ADD66914.1"/>
    <property type="molecule type" value="Genomic_DNA"/>
</dbReference>
<protein>
    <submittedName>
        <fullName evidence="4">TOBE domain protein</fullName>
    </submittedName>
</protein>
<accession>D4H1T7</accession>
<dbReference type="OrthoDB" id="122515at2"/>
<dbReference type="InterPro" id="IPR005116">
    <property type="entry name" value="Transp-assoc_OB_typ1"/>
</dbReference>
<organism evidence="4 5">
    <name type="scientific">Denitrovibrio acetiphilus (strain DSM 12809 / NBRC 114555 / N2460)</name>
    <dbReference type="NCBI Taxonomy" id="522772"/>
    <lineage>
        <taxon>Bacteria</taxon>
        <taxon>Pseudomonadati</taxon>
        <taxon>Deferribacterota</taxon>
        <taxon>Deferribacteres</taxon>
        <taxon>Deferribacterales</taxon>
        <taxon>Geovibrionaceae</taxon>
        <taxon>Denitrovibrio</taxon>
    </lineage>
</organism>
<keyword evidence="5" id="KW-1185">Reference proteome</keyword>